<reference evidence="5 6" key="1">
    <citation type="journal article" date="2023" name="Insect Mol. Biol.">
        <title>Genome sequencing provides insights into the evolution of gene families encoding plant cell wall-degrading enzymes in longhorned beetles.</title>
        <authorList>
            <person name="Shin N.R."/>
            <person name="Okamura Y."/>
            <person name="Kirsch R."/>
            <person name="Pauchet Y."/>
        </authorList>
    </citation>
    <scope>NUCLEOTIDE SEQUENCE [LARGE SCALE GENOMIC DNA]</scope>
    <source>
        <strain evidence="5">EAD_L_NR</strain>
    </source>
</reference>
<name>A0AAV8W7A5_9CUCU</name>
<dbReference type="SMART" id="SM00355">
    <property type="entry name" value="ZnF_C2H2"/>
    <property type="match status" value="2"/>
</dbReference>
<evidence type="ECO:0000256" key="1">
    <source>
        <dbReference type="PROSITE-ProRule" id="PRU00042"/>
    </source>
</evidence>
<dbReference type="Pfam" id="PF10551">
    <property type="entry name" value="MULE"/>
    <property type="match status" value="1"/>
</dbReference>
<organism evidence="5 6">
    <name type="scientific">Exocentrus adspersus</name>
    <dbReference type="NCBI Taxonomy" id="1586481"/>
    <lineage>
        <taxon>Eukaryota</taxon>
        <taxon>Metazoa</taxon>
        <taxon>Ecdysozoa</taxon>
        <taxon>Arthropoda</taxon>
        <taxon>Hexapoda</taxon>
        <taxon>Insecta</taxon>
        <taxon>Pterygota</taxon>
        <taxon>Neoptera</taxon>
        <taxon>Endopterygota</taxon>
        <taxon>Coleoptera</taxon>
        <taxon>Polyphaga</taxon>
        <taxon>Cucujiformia</taxon>
        <taxon>Chrysomeloidea</taxon>
        <taxon>Cerambycidae</taxon>
        <taxon>Lamiinae</taxon>
        <taxon>Acanthocinini</taxon>
        <taxon>Exocentrus</taxon>
    </lineage>
</organism>
<dbReference type="GO" id="GO:0008270">
    <property type="term" value="F:zinc ion binding"/>
    <property type="evidence" value="ECO:0007669"/>
    <property type="project" value="UniProtKB-KW"/>
</dbReference>
<keyword evidence="6" id="KW-1185">Reference proteome</keyword>
<dbReference type="InterPro" id="IPR007527">
    <property type="entry name" value="Znf_SWIM"/>
</dbReference>
<evidence type="ECO:0008006" key="7">
    <source>
        <dbReference type="Google" id="ProtNLM"/>
    </source>
</evidence>
<evidence type="ECO:0000313" key="5">
    <source>
        <dbReference type="EMBL" id="KAJ8921746.1"/>
    </source>
</evidence>
<dbReference type="PANTHER" id="PTHR33936:SF24">
    <property type="entry name" value="C2H2-TYPE DOMAIN-CONTAINING PROTEIN"/>
    <property type="match status" value="1"/>
</dbReference>
<feature type="region of interest" description="Disordered" evidence="2">
    <location>
        <begin position="712"/>
        <end position="732"/>
    </location>
</feature>
<dbReference type="InterPro" id="IPR013087">
    <property type="entry name" value="Znf_C2H2_type"/>
</dbReference>
<evidence type="ECO:0000259" key="4">
    <source>
        <dbReference type="PROSITE" id="PS50966"/>
    </source>
</evidence>
<evidence type="ECO:0000256" key="2">
    <source>
        <dbReference type="SAM" id="MobiDB-lite"/>
    </source>
</evidence>
<dbReference type="PROSITE" id="PS50157">
    <property type="entry name" value="ZINC_FINGER_C2H2_2"/>
    <property type="match status" value="1"/>
</dbReference>
<dbReference type="PROSITE" id="PS00028">
    <property type="entry name" value="ZINC_FINGER_C2H2_1"/>
    <property type="match status" value="1"/>
</dbReference>
<dbReference type="Gene3D" id="3.30.160.60">
    <property type="entry name" value="Classic Zinc Finger"/>
    <property type="match status" value="1"/>
</dbReference>
<dbReference type="Proteomes" id="UP001159042">
    <property type="component" value="Unassembled WGS sequence"/>
</dbReference>
<proteinExistence type="predicted"/>
<keyword evidence="1" id="KW-0479">Metal-binding</keyword>
<accession>A0AAV8W7A5</accession>
<feature type="domain" description="C2H2-type" evidence="3">
    <location>
        <begin position="8"/>
        <end position="36"/>
    </location>
</feature>
<dbReference type="AlphaFoldDB" id="A0AAV8W7A5"/>
<dbReference type="PANTHER" id="PTHR33936">
    <property type="entry name" value="PROTEIN CBG17840"/>
    <property type="match status" value="1"/>
</dbReference>
<protein>
    <recommendedName>
        <fullName evidence="7">C2H2-type domain-containing protein</fullName>
    </recommendedName>
</protein>
<keyword evidence="1" id="KW-0863">Zinc-finger</keyword>
<evidence type="ECO:0000259" key="3">
    <source>
        <dbReference type="PROSITE" id="PS50157"/>
    </source>
</evidence>
<evidence type="ECO:0000313" key="6">
    <source>
        <dbReference type="Proteomes" id="UP001159042"/>
    </source>
</evidence>
<dbReference type="InterPro" id="IPR052797">
    <property type="entry name" value="RegFact_GeneExpr_CellDeath"/>
</dbReference>
<dbReference type="PROSITE" id="PS50966">
    <property type="entry name" value="ZF_SWIM"/>
    <property type="match status" value="1"/>
</dbReference>
<sequence length="732" mass="85401">MELGKKNLICEFCSLEFSSTSTRNRHIRTKHSAQDLGSTSASTSAEPVKAERTKRIICPICTNETSFFFYKELIKHLTNSHNLTIKESVLYFRNFEEFTVWRALENREIDFACLTGRKYPNGFVSSAQQRNMKTGGSIRINGTCPSRIIVNISADGSVAINFTETHVGHTDELRTKRLTGAEQTTIVGQLTAGVSNDRIIQDSRIIHNGKLERINLITRGDLAYLIRKFNIDKRRDADDMIATALKIEEWNRQGKNHAFFFKKIGESYPGLNDGDFAIGYMNGIMEKKLRSFSRIICVDGTHGTNKRNLDLTIVLVKDENNMGFPVAFFLSNRLDQLIQQIFFHALQVRLGEPIQAEYIMSDDDPKYYNAWCQVMSTDQKPRRLLCTWHVIKNWNIQGRSKIKKQEVRENMKKEMRKILKETDPLKFIEVKENYFNYLEEEGENDFLKYLQRYYFQNEERIKMWAHCHRRNAGINTNMAIESLNKVLKYNKMKGQRNLRVEKLLDLLEELVDEKMWKTIVNTERPNANNYQHKITLEAHKKAEQMNGKVELLSENDHFKVESCSVSGKYYFVSFNEVCDEECRAGYCTKCKICLHRYRCQCPENAVKTIICKHIHAVALFEQRSESVLGPSTSEEGNVLCIDEPSTSQICYQDDVSHFIQETRPHTTTISFDDQREIMVQEMNSFVRSLDEQSFNEYMVMFRKFKNDNERRNAEKCSKKRKIEKQTYYPSKK</sequence>
<keyword evidence="1" id="KW-0862">Zinc</keyword>
<dbReference type="EMBL" id="JANEYG010000009">
    <property type="protein sequence ID" value="KAJ8921746.1"/>
    <property type="molecule type" value="Genomic_DNA"/>
</dbReference>
<comment type="caution">
    <text evidence="5">The sequence shown here is derived from an EMBL/GenBank/DDBJ whole genome shotgun (WGS) entry which is preliminary data.</text>
</comment>
<gene>
    <name evidence="5" type="ORF">NQ315_010656</name>
</gene>
<feature type="domain" description="SWIM-type" evidence="4">
    <location>
        <begin position="570"/>
        <end position="622"/>
    </location>
</feature>
<dbReference type="InterPro" id="IPR018289">
    <property type="entry name" value="MULE_transposase_dom"/>
</dbReference>